<feature type="transmembrane region" description="Helical" evidence="2">
    <location>
        <begin position="227"/>
        <end position="247"/>
    </location>
</feature>
<keyword evidence="2" id="KW-0472">Membrane</keyword>
<proteinExistence type="predicted"/>
<name>A0A8J3NI80_9ACTN</name>
<protein>
    <submittedName>
        <fullName evidence="3">Uncharacterized protein</fullName>
    </submittedName>
</protein>
<keyword evidence="2" id="KW-1133">Transmembrane helix</keyword>
<feature type="transmembrane region" description="Helical" evidence="2">
    <location>
        <begin position="122"/>
        <end position="145"/>
    </location>
</feature>
<dbReference type="AlphaFoldDB" id="A0A8J3NI80"/>
<evidence type="ECO:0000313" key="3">
    <source>
        <dbReference type="EMBL" id="GIF80051.1"/>
    </source>
</evidence>
<reference evidence="3 4" key="1">
    <citation type="submission" date="2021-01" db="EMBL/GenBank/DDBJ databases">
        <title>Whole genome shotgun sequence of Catellatospora bangladeshensis NBRC 107357.</title>
        <authorList>
            <person name="Komaki H."/>
            <person name="Tamura T."/>
        </authorList>
    </citation>
    <scope>NUCLEOTIDE SEQUENCE [LARGE SCALE GENOMIC DNA]</scope>
    <source>
        <strain evidence="3 4">NBRC 107357</strain>
    </source>
</reference>
<accession>A0A8J3NI80</accession>
<dbReference type="EMBL" id="BONF01000008">
    <property type="protein sequence ID" value="GIF80051.1"/>
    <property type="molecule type" value="Genomic_DNA"/>
</dbReference>
<gene>
    <name evidence="3" type="ORF">Cba03nite_14000</name>
</gene>
<comment type="caution">
    <text evidence="3">The sequence shown here is derived from an EMBL/GenBank/DDBJ whole genome shotgun (WGS) entry which is preliminary data.</text>
</comment>
<sequence length="413" mass="42238">MSSPSRDTGPIEFVSKADRRAAKAAARNAARAAAHASPADGTPASGPDTAAGATGSGPASPASKPGSGRRDRAGKPASRWSPLFGGLSVIGVIALFVGWLLIAPTLRGLLIGFACDVTACSAAGMTTAGWLVVAAPAAAMLLIGVSWQRAGRTARRVMIGFAALTWLVASLVIPGRGKDLSDILTGPGSAQLGSGILWALGGAGAALAFLFLLVFVGRAVPAVDRHYNTVAVAGITAIIVGALPLAIDAAEPTYTRAAEIFPAVLTMNGDTLTRTELGDERGCASVLPDDTLLDRHGCIVTVRASYMTDDSDAVAVFRAVLYRDDETADEARAGLPAGLAPVGAPGGAVAIFSTTGPWVLVSAGAHDNGRDVTAADRPWVLWPLRQVSYHFIGTQVGLLIDPDPTDAIRPRNP</sequence>
<feature type="transmembrane region" description="Helical" evidence="2">
    <location>
        <begin position="80"/>
        <end position="102"/>
    </location>
</feature>
<evidence type="ECO:0000256" key="2">
    <source>
        <dbReference type="SAM" id="Phobius"/>
    </source>
</evidence>
<keyword evidence="2" id="KW-0812">Transmembrane</keyword>
<evidence type="ECO:0000256" key="1">
    <source>
        <dbReference type="SAM" id="MobiDB-lite"/>
    </source>
</evidence>
<dbReference type="Proteomes" id="UP000601223">
    <property type="component" value="Unassembled WGS sequence"/>
</dbReference>
<organism evidence="3 4">
    <name type="scientific">Catellatospora bangladeshensis</name>
    <dbReference type="NCBI Taxonomy" id="310355"/>
    <lineage>
        <taxon>Bacteria</taxon>
        <taxon>Bacillati</taxon>
        <taxon>Actinomycetota</taxon>
        <taxon>Actinomycetes</taxon>
        <taxon>Micromonosporales</taxon>
        <taxon>Micromonosporaceae</taxon>
        <taxon>Catellatospora</taxon>
    </lineage>
</organism>
<feature type="compositionally biased region" description="Low complexity" evidence="1">
    <location>
        <begin position="23"/>
        <end position="66"/>
    </location>
</feature>
<feature type="transmembrane region" description="Helical" evidence="2">
    <location>
        <begin position="195"/>
        <end position="215"/>
    </location>
</feature>
<evidence type="ECO:0000313" key="4">
    <source>
        <dbReference type="Proteomes" id="UP000601223"/>
    </source>
</evidence>
<feature type="region of interest" description="Disordered" evidence="1">
    <location>
        <begin position="1"/>
        <end position="77"/>
    </location>
</feature>
<feature type="transmembrane region" description="Helical" evidence="2">
    <location>
        <begin position="157"/>
        <end position="175"/>
    </location>
</feature>
<dbReference type="RefSeq" id="WP_203743170.1">
    <property type="nucleotide sequence ID" value="NZ_BONF01000008.1"/>
</dbReference>
<keyword evidence="4" id="KW-1185">Reference proteome</keyword>